<evidence type="ECO:0000259" key="2">
    <source>
        <dbReference type="Pfam" id="PF00155"/>
    </source>
</evidence>
<dbReference type="PROSITE" id="PS00105">
    <property type="entry name" value="AA_TRANSFER_CLASS_1"/>
    <property type="match status" value="1"/>
</dbReference>
<accession>A0A369TJC4</accession>
<dbReference type="EMBL" id="QPMH01000003">
    <property type="protein sequence ID" value="RDD62996.1"/>
    <property type="molecule type" value="Genomic_DNA"/>
</dbReference>
<dbReference type="CDD" id="cd00609">
    <property type="entry name" value="AAT_like"/>
    <property type="match status" value="1"/>
</dbReference>
<evidence type="ECO:0000313" key="3">
    <source>
        <dbReference type="EMBL" id="RDD62996.1"/>
    </source>
</evidence>
<dbReference type="InterPro" id="IPR015421">
    <property type="entry name" value="PyrdxlP-dep_Trfase_major"/>
</dbReference>
<dbReference type="InterPro" id="IPR015424">
    <property type="entry name" value="PyrdxlP-dep_Trfase"/>
</dbReference>
<gene>
    <name evidence="3" type="ORF">DRB17_04270</name>
</gene>
<comment type="similarity">
    <text evidence="1">Belongs to the class-I pyridoxal-phosphate-dependent aminotransferase family.</text>
</comment>
<dbReference type="PANTHER" id="PTHR43510">
    <property type="entry name" value="AMINOTRANSFERASE FUNCTION, HYPOTHETICAL (EUROFUNG)"/>
    <property type="match status" value="1"/>
</dbReference>
<name>A0A369TJC4_9PROT</name>
<dbReference type="GO" id="GO:0030170">
    <property type="term" value="F:pyridoxal phosphate binding"/>
    <property type="evidence" value="ECO:0007669"/>
    <property type="project" value="InterPro"/>
</dbReference>
<dbReference type="AlphaFoldDB" id="A0A369TJC4"/>
<keyword evidence="4" id="KW-1185">Reference proteome</keyword>
<keyword evidence="1 3" id="KW-0032">Aminotransferase</keyword>
<protein>
    <recommendedName>
        <fullName evidence="1">Aminotransferase</fullName>
        <ecNumber evidence="1">2.6.1.-</ecNumber>
    </recommendedName>
</protein>
<dbReference type="InterPro" id="IPR004839">
    <property type="entry name" value="Aminotransferase_I/II_large"/>
</dbReference>
<feature type="domain" description="Aminotransferase class I/classII large" evidence="2">
    <location>
        <begin position="49"/>
        <end position="428"/>
    </location>
</feature>
<sequence>MSNPFDNMYQSFSLFGQARSQKPIHMSAGVNWAEASPTLVSRLKHELDTALTYRNYGRSSGGKILTDIVASVEQQFAGSEEPVSAIFAAGTADASHVVASVLFREGRIREGDRCLAVGLCFPYYYELFTGMGLTYKECVNDERLIPTVDEILADLADVRPSVVVLILPHNPAGCLMTPEAYSRIVKAARDIGAVVFCDRVCLMMWDYDSALLAAFYQGVVDGDVFVFDSLSKSDSLAGLRAGFLLCSPDYHGRIEREIRYRMLNPIVFSTPTIAFARVATLCYAIEPKWSEYFERLVRIYKEALFLEYPSSYGDPFADSDIPGDIDAYIDDQEHLKRRIHSNRDRVEQVVGSRAVKPLVLDGGFNLLLEMDGMRAEREEADQDRLCNDYGVAVLTERCFRATRRDKETYAVRLGLSLDPVEFEAGLDRICQYYGVA</sequence>
<keyword evidence="1 3" id="KW-0808">Transferase</keyword>
<dbReference type="Gene3D" id="3.40.640.10">
    <property type="entry name" value="Type I PLP-dependent aspartate aminotransferase-like (Major domain)"/>
    <property type="match status" value="1"/>
</dbReference>
<dbReference type="PANTHER" id="PTHR43510:SF1">
    <property type="entry name" value="AMINOTRANSFERASE FUNCTION, HYPOTHETICAL (EUROFUNG)"/>
    <property type="match status" value="1"/>
</dbReference>
<evidence type="ECO:0000256" key="1">
    <source>
        <dbReference type="RuleBase" id="RU000481"/>
    </source>
</evidence>
<proteinExistence type="inferred from homology"/>
<evidence type="ECO:0000313" key="4">
    <source>
        <dbReference type="Proteomes" id="UP000253941"/>
    </source>
</evidence>
<dbReference type="Pfam" id="PF00155">
    <property type="entry name" value="Aminotran_1_2"/>
    <property type="match status" value="1"/>
</dbReference>
<comment type="cofactor">
    <cofactor evidence="1">
        <name>pyridoxal 5'-phosphate</name>
        <dbReference type="ChEBI" id="CHEBI:597326"/>
    </cofactor>
</comment>
<organism evidence="3 4">
    <name type="scientific">Ferruginivarius sediminum</name>
    <dbReference type="NCBI Taxonomy" id="2661937"/>
    <lineage>
        <taxon>Bacteria</taxon>
        <taxon>Pseudomonadati</taxon>
        <taxon>Pseudomonadota</taxon>
        <taxon>Alphaproteobacteria</taxon>
        <taxon>Rhodospirillales</taxon>
        <taxon>Rhodospirillaceae</taxon>
        <taxon>Ferruginivarius</taxon>
    </lineage>
</organism>
<dbReference type="RefSeq" id="WP_114580947.1">
    <property type="nucleotide sequence ID" value="NZ_QPMH01000003.1"/>
</dbReference>
<comment type="caution">
    <text evidence="3">The sequence shown here is derived from an EMBL/GenBank/DDBJ whole genome shotgun (WGS) entry which is preliminary data.</text>
</comment>
<dbReference type="SUPFAM" id="SSF53383">
    <property type="entry name" value="PLP-dependent transferases"/>
    <property type="match status" value="1"/>
</dbReference>
<dbReference type="InterPro" id="IPR004838">
    <property type="entry name" value="NHTrfase_class1_PyrdxlP-BS"/>
</dbReference>
<dbReference type="EC" id="2.6.1.-" evidence="1"/>
<dbReference type="Proteomes" id="UP000253941">
    <property type="component" value="Unassembled WGS sequence"/>
</dbReference>
<reference evidence="3 4" key="1">
    <citation type="submission" date="2018-07" db="EMBL/GenBank/DDBJ databases">
        <title>Venubactetium sediminum gen. nov., sp. nov., isolated from a marine solar saltern.</title>
        <authorList>
            <person name="Wang S."/>
        </authorList>
    </citation>
    <scope>NUCLEOTIDE SEQUENCE [LARGE SCALE GENOMIC DNA]</scope>
    <source>
        <strain evidence="3 4">WD2A32</strain>
    </source>
</reference>
<dbReference type="GO" id="GO:0008483">
    <property type="term" value="F:transaminase activity"/>
    <property type="evidence" value="ECO:0007669"/>
    <property type="project" value="UniProtKB-KW"/>
</dbReference>